<dbReference type="EMBL" id="CADCXU010030610">
    <property type="protein sequence ID" value="CAB0016829.1"/>
    <property type="molecule type" value="Genomic_DNA"/>
</dbReference>
<dbReference type="InterPro" id="IPR036682">
    <property type="entry name" value="OS_D_A10/PebIII_sf"/>
</dbReference>
<feature type="transmembrane region" description="Helical" evidence="2">
    <location>
        <begin position="82"/>
        <end position="101"/>
    </location>
</feature>
<evidence type="ECO:0000256" key="1">
    <source>
        <dbReference type="SAM" id="MobiDB-lite"/>
    </source>
</evidence>
<dbReference type="InterPro" id="IPR005055">
    <property type="entry name" value="A10/PebIII"/>
</dbReference>
<evidence type="ECO:0000313" key="4">
    <source>
        <dbReference type="Proteomes" id="UP000479000"/>
    </source>
</evidence>
<dbReference type="OrthoDB" id="6344725at2759"/>
<feature type="compositionally biased region" description="Basic and acidic residues" evidence="1">
    <location>
        <begin position="40"/>
        <end position="50"/>
    </location>
</feature>
<keyword evidence="2" id="KW-0472">Membrane</keyword>
<keyword evidence="2" id="KW-0812">Transmembrane</keyword>
<feature type="region of interest" description="Disordered" evidence="1">
    <location>
        <begin position="21"/>
        <end position="50"/>
    </location>
</feature>
<keyword evidence="2" id="KW-1133">Transmembrane helix</keyword>
<organism evidence="3 4">
    <name type="scientific">Nesidiocoris tenuis</name>
    <dbReference type="NCBI Taxonomy" id="355587"/>
    <lineage>
        <taxon>Eukaryota</taxon>
        <taxon>Metazoa</taxon>
        <taxon>Ecdysozoa</taxon>
        <taxon>Arthropoda</taxon>
        <taxon>Hexapoda</taxon>
        <taxon>Insecta</taxon>
        <taxon>Pterygota</taxon>
        <taxon>Neoptera</taxon>
        <taxon>Paraneoptera</taxon>
        <taxon>Hemiptera</taxon>
        <taxon>Heteroptera</taxon>
        <taxon>Panheteroptera</taxon>
        <taxon>Cimicomorpha</taxon>
        <taxon>Miridae</taxon>
        <taxon>Dicyphina</taxon>
        <taxon>Nesidiocoris</taxon>
    </lineage>
</organism>
<dbReference type="SUPFAM" id="SSF100910">
    <property type="entry name" value="Chemosensory protein Csp2"/>
    <property type="match status" value="2"/>
</dbReference>
<dbReference type="Pfam" id="PF03392">
    <property type="entry name" value="OS-D"/>
    <property type="match status" value="2"/>
</dbReference>
<dbReference type="AlphaFoldDB" id="A0A6H5HQB4"/>
<evidence type="ECO:0000313" key="3">
    <source>
        <dbReference type="EMBL" id="CAB0016829.1"/>
    </source>
</evidence>
<dbReference type="Proteomes" id="UP000479000">
    <property type="component" value="Unassembled WGS sequence"/>
</dbReference>
<dbReference type="PANTHER" id="PTHR11257">
    <property type="entry name" value="CHEMOSENSORY PROTEIN-RELATED"/>
    <property type="match status" value="1"/>
</dbReference>
<dbReference type="Gene3D" id="1.10.2080.10">
    <property type="entry name" value="Insect odorant-binding protein A10/Ejaculatory bulb-specific protein 3"/>
    <property type="match status" value="1"/>
</dbReference>
<name>A0A6H5HQB4_9HEMI</name>
<accession>A0A6H5HQB4</accession>
<proteinExistence type="predicted"/>
<gene>
    <name evidence="3" type="ORF">NTEN_LOCUS20956</name>
</gene>
<protein>
    <submittedName>
        <fullName evidence="3">Uncharacterized protein</fullName>
    </submittedName>
</protein>
<evidence type="ECO:0000256" key="2">
    <source>
        <dbReference type="SAM" id="Phobius"/>
    </source>
</evidence>
<keyword evidence="4" id="KW-1185">Reference proteome</keyword>
<sequence>MLASARPNILFNRSLTTEPPIFNKGKVSGERAPSAGPGRPPRESRDARQSVECRVVGSRIQFCDRAAIAGDDRFGPMRGIRVWTLALAVFATTMALCASAVTTNMRERQFFRHLASVDIDGILGNKRLIDKYMKCLLKTGKCDPAMRDLRGSEKGVKTSKESNELKKFKIGLVELPLIAKKLSLPLILEHLCENRCNARETTNLQKIFEFVRNKRSQEWERLQKLYDPKGQYIEKIEAFINRRAATPTIRSTTVRSTTIRSTTIRRLERQYPRTSTPVSPYFNASIPVLQRQYPRTSTPVSPYFNASIPVLQRHYHSTPTPISHCSTSTLIQVQTLVHHHFGAPFPVLQLEYPGTGFNANSPVLWRQYPINTEPISQFSNASVQVFQR</sequence>
<reference evidence="3 4" key="1">
    <citation type="submission" date="2020-02" db="EMBL/GenBank/DDBJ databases">
        <authorList>
            <person name="Ferguson B K."/>
        </authorList>
    </citation>
    <scope>NUCLEOTIDE SEQUENCE [LARGE SCALE GENOMIC DNA]</scope>
</reference>